<proteinExistence type="predicted"/>
<organism evidence="1 2">
    <name type="scientific">Quercus suber</name>
    <name type="common">Cork oak</name>
    <dbReference type="NCBI Taxonomy" id="58331"/>
    <lineage>
        <taxon>Eukaryota</taxon>
        <taxon>Viridiplantae</taxon>
        <taxon>Streptophyta</taxon>
        <taxon>Embryophyta</taxon>
        <taxon>Tracheophyta</taxon>
        <taxon>Spermatophyta</taxon>
        <taxon>Magnoliopsida</taxon>
        <taxon>eudicotyledons</taxon>
        <taxon>Gunneridae</taxon>
        <taxon>Pentapetalae</taxon>
        <taxon>rosids</taxon>
        <taxon>fabids</taxon>
        <taxon>Fagales</taxon>
        <taxon>Fagaceae</taxon>
        <taxon>Quercus</taxon>
    </lineage>
</organism>
<dbReference type="Proteomes" id="UP000237347">
    <property type="component" value="Unassembled WGS sequence"/>
</dbReference>
<protein>
    <submittedName>
        <fullName evidence="1">Uncharacterized protein</fullName>
    </submittedName>
</protein>
<dbReference type="EMBL" id="PKMF04000618">
    <property type="protein sequence ID" value="KAK7823952.1"/>
    <property type="molecule type" value="Genomic_DNA"/>
</dbReference>
<evidence type="ECO:0000313" key="2">
    <source>
        <dbReference type="Proteomes" id="UP000237347"/>
    </source>
</evidence>
<name>A0AAW0JAR2_QUESU</name>
<evidence type="ECO:0000313" key="1">
    <source>
        <dbReference type="EMBL" id="KAK7823952.1"/>
    </source>
</evidence>
<dbReference type="AlphaFoldDB" id="A0AAW0JAR2"/>
<gene>
    <name evidence="1" type="ORF">CFP56_034990</name>
</gene>
<keyword evidence="2" id="KW-1185">Reference proteome</keyword>
<sequence length="61" mass="7028">MAQFQDHSCDGINLSDLNSRKTWFAGQILVIEFHEINVEGYNSKNACLRKLKKETIYGNTH</sequence>
<accession>A0AAW0JAR2</accession>
<reference evidence="1 2" key="1">
    <citation type="journal article" date="2018" name="Sci. Data">
        <title>The draft genome sequence of cork oak.</title>
        <authorList>
            <person name="Ramos A.M."/>
            <person name="Usie A."/>
            <person name="Barbosa P."/>
            <person name="Barros P.M."/>
            <person name="Capote T."/>
            <person name="Chaves I."/>
            <person name="Simoes F."/>
            <person name="Abreu I."/>
            <person name="Carrasquinho I."/>
            <person name="Faro C."/>
            <person name="Guimaraes J.B."/>
            <person name="Mendonca D."/>
            <person name="Nobrega F."/>
            <person name="Rodrigues L."/>
            <person name="Saibo N.J.M."/>
            <person name="Varela M.C."/>
            <person name="Egas C."/>
            <person name="Matos J."/>
            <person name="Miguel C.M."/>
            <person name="Oliveira M.M."/>
            <person name="Ricardo C.P."/>
            <person name="Goncalves S."/>
        </authorList>
    </citation>
    <scope>NUCLEOTIDE SEQUENCE [LARGE SCALE GENOMIC DNA]</scope>
    <source>
        <strain evidence="2">cv. HL8</strain>
    </source>
</reference>
<comment type="caution">
    <text evidence="1">The sequence shown here is derived from an EMBL/GenBank/DDBJ whole genome shotgun (WGS) entry which is preliminary data.</text>
</comment>